<proteinExistence type="predicted"/>
<dbReference type="Proteomes" id="UP000242317">
    <property type="component" value="Unassembled WGS sequence"/>
</dbReference>
<dbReference type="OrthoDB" id="6712598at2"/>
<evidence type="ECO:0000313" key="3">
    <source>
        <dbReference type="Proteomes" id="UP000242317"/>
    </source>
</evidence>
<dbReference type="AlphaFoldDB" id="A0A1G6LLY0"/>
<organism evidence="2 3">
    <name type="scientific">Acinetobacter marinus</name>
    <dbReference type="NCBI Taxonomy" id="281375"/>
    <lineage>
        <taxon>Bacteria</taxon>
        <taxon>Pseudomonadati</taxon>
        <taxon>Pseudomonadota</taxon>
        <taxon>Gammaproteobacteria</taxon>
        <taxon>Moraxellales</taxon>
        <taxon>Moraxellaceae</taxon>
        <taxon>Acinetobacter</taxon>
    </lineage>
</organism>
<evidence type="ECO:0000313" key="2">
    <source>
        <dbReference type="EMBL" id="SDC44169.1"/>
    </source>
</evidence>
<accession>A0A1G6LLY0</accession>
<dbReference type="RefSeq" id="WP_092619874.1">
    <property type="nucleotide sequence ID" value="NZ_FMYK01000005.1"/>
</dbReference>
<keyword evidence="3" id="KW-1185">Reference proteome</keyword>
<reference evidence="3" key="1">
    <citation type="submission" date="2016-09" db="EMBL/GenBank/DDBJ databases">
        <authorList>
            <person name="Varghese N."/>
            <person name="Submissions S."/>
        </authorList>
    </citation>
    <scope>NUCLEOTIDE SEQUENCE [LARGE SCALE GENOMIC DNA]</scope>
    <source>
        <strain evidence="3">ANC 3699</strain>
    </source>
</reference>
<keyword evidence="1" id="KW-1133">Transmembrane helix</keyword>
<evidence type="ECO:0000256" key="1">
    <source>
        <dbReference type="SAM" id="Phobius"/>
    </source>
</evidence>
<keyword evidence="1" id="KW-0812">Transmembrane</keyword>
<protein>
    <submittedName>
        <fullName evidence="2">Uncharacterized protein</fullName>
    </submittedName>
</protein>
<name>A0A1G6LLY0_9GAMM</name>
<dbReference type="EMBL" id="FMYK01000005">
    <property type="protein sequence ID" value="SDC44169.1"/>
    <property type="molecule type" value="Genomic_DNA"/>
</dbReference>
<feature type="transmembrane region" description="Helical" evidence="1">
    <location>
        <begin position="30"/>
        <end position="53"/>
    </location>
</feature>
<sequence>MNYRCPKCQSTKIMPVASAAGPRPNIPKSLLVLVPSILLLVVLVLISIVFLVIGKDAGMILQSATIIVFLICLVSGVLFWRVLPDFKITMQNFMQDQKQWKCRQCNNEWQN</sequence>
<keyword evidence="1" id="KW-0472">Membrane</keyword>
<gene>
    <name evidence="2" type="ORF">SAMN05421749_105110</name>
</gene>
<feature type="transmembrane region" description="Helical" evidence="1">
    <location>
        <begin position="59"/>
        <end position="80"/>
    </location>
</feature>